<organism evidence="11">
    <name type="scientific">Hydatigena taeniaeformis</name>
    <name type="common">Feline tapeworm</name>
    <name type="synonym">Taenia taeniaeformis</name>
    <dbReference type="NCBI Taxonomy" id="6205"/>
    <lineage>
        <taxon>Eukaryota</taxon>
        <taxon>Metazoa</taxon>
        <taxon>Spiralia</taxon>
        <taxon>Lophotrochozoa</taxon>
        <taxon>Platyhelminthes</taxon>
        <taxon>Cestoda</taxon>
        <taxon>Eucestoda</taxon>
        <taxon>Cyclophyllidea</taxon>
        <taxon>Taeniidae</taxon>
        <taxon>Hydatigera</taxon>
    </lineage>
</organism>
<dbReference type="PANTHER" id="PTHR12867">
    <property type="entry name" value="GLYCOSYL TRANSFERASE-RELATED"/>
    <property type="match status" value="1"/>
</dbReference>
<accession>A0A0R3X6E5</accession>
<dbReference type="OrthoDB" id="20273at2759"/>
<dbReference type="STRING" id="6205.A0A0R3X6E5"/>
<keyword evidence="7" id="KW-0256">Endoplasmic reticulum</keyword>
<evidence type="ECO:0000256" key="2">
    <source>
        <dbReference type="ARBA" id="ARBA00006962"/>
    </source>
</evidence>
<dbReference type="SUPFAM" id="SSF53756">
    <property type="entry name" value="UDP-Glycosyltransferase/glycogen phosphorylase"/>
    <property type="match status" value="1"/>
</dbReference>
<proteinExistence type="inferred from homology"/>
<evidence type="ECO:0000256" key="5">
    <source>
        <dbReference type="ARBA" id="ARBA00022676"/>
    </source>
</evidence>
<dbReference type="Proteomes" id="UP000274429">
    <property type="component" value="Unassembled WGS sequence"/>
</dbReference>
<evidence type="ECO:0000256" key="3">
    <source>
        <dbReference type="ARBA" id="ARBA00012614"/>
    </source>
</evidence>
<dbReference type="InterPro" id="IPR039042">
    <property type="entry name" value="Alg13-like"/>
</dbReference>
<sequence length="204" mass="22362">MAVFVTVGTTSFDELIQVINAKKFHQALWDLGYRKLFIQYGSGTVEPSLSGSPLEVDAFRYRMNLDPIFSASSLVISHGGAGSCMEALSPPGLRKLIIVINENLMDNHQRELAFTLHEGKHAFVSPVKYLYEFVSTGKQAPFLECQVIASVLHLRQNEVLREGEPVLLGASTKPESVGLIPFHRGNGSLLIDFLNGLLGISCTT</sequence>
<gene>
    <name evidence="9" type="ORF">TTAC_LOCUS9058</name>
</gene>
<dbReference type="EMBL" id="UYWX01020668">
    <property type="protein sequence ID" value="VDM33769.1"/>
    <property type="molecule type" value="Genomic_DNA"/>
</dbReference>
<dbReference type="Gene3D" id="3.40.50.2000">
    <property type="entry name" value="Glycogen Phosphorylase B"/>
    <property type="match status" value="1"/>
</dbReference>
<evidence type="ECO:0000256" key="1">
    <source>
        <dbReference type="ARBA" id="ARBA00004240"/>
    </source>
</evidence>
<reference evidence="11" key="1">
    <citation type="submission" date="2017-02" db="UniProtKB">
        <authorList>
            <consortium name="WormBaseParasite"/>
        </authorList>
    </citation>
    <scope>IDENTIFICATION</scope>
</reference>
<dbReference type="WBParaSite" id="TTAC_0000907301-mRNA-1">
    <property type="protein sequence ID" value="TTAC_0000907301-mRNA-1"/>
    <property type="gene ID" value="TTAC_0000907301"/>
</dbReference>
<dbReference type="AlphaFoldDB" id="A0A0R3X6E5"/>
<comment type="subcellular location">
    <subcellularLocation>
        <location evidence="1">Endoplasmic reticulum</location>
    </subcellularLocation>
</comment>
<dbReference type="GO" id="GO:0006488">
    <property type="term" value="P:dolichol-linked oligosaccharide biosynthetic process"/>
    <property type="evidence" value="ECO:0007669"/>
    <property type="project" value="InterPro"/>
</dbReference>
<protein>
    <recommendedName>
        <fullName evidence="4">UDP-N-acetylglucosamine transferase subunit ALG13</fullName>
        <ecNumber evidence="3">2.4.1.141</ecNumber>
    </recommendedName>
</protein>
<comment type="similarity">
    <text evidence="2">Belongs to the glycosyltransferase 28 family.</text>
</comment>
<dbReference type="InterPro" id="IPR007235">
    <property type="entry name" value="Glyco_trans_28_C"/>
</dbReference>
<dbReference type="GO" id="GO:0005783">
    <property type="term" value="C:endoplasmic reticulum"/>
    <property type="evidence" value="ECO:0007669"/>
    <property type="project" value="UniProtKB-SubCell"/>
</dbReference>
<evidence type="ECO:0000259" key="8">
    <source>
        <dbReference type="Pfam" id="PF04101"/>
    </source>
</evidence>
<reference evidence="9 10" key="2">
    <citation type="submission" date="2018-11" db="EMBL/GenBank/DDBJ databases">
        <authorList>
            <consortium name="Pathogen Informatics"/>
        </authorList>
    </citation>
    <scope>NUCLEOTIDE SEQUENCE [LARGE SCALE GENOMIC DNA]</scope>
</reference>
<name>A0A0R3X6E5_HYDTA</name>
<evidence type="ECO:0000313" key="9">
    <source>
        <dbReference type="EMBL" id="VDM33769.1"/>
    </source>
</evidence>
<evidence type="ECO:0000256" key="6">
    <source>
        <dbReference type="ARBA" id="ARBA00022679"/>
    </source>
</evidence>
<evidence type="ECO:0000313" key="10">
    <source>
        <dbReference type="Proteomes" id="UP000274429"/>
    </source>
</evidence>
<keyword evidence="10" id="KW-1185">Reference proteome</keyword>
<dbReference type="PANTHER" id="PTHR12867:SF6">
    <property type="entry name" value="N-ACETYLGLUCOSAMINYLDIPHOSPHODOLICHOL N-ACETYLGLUCOSAMINYLTRANSFERASE"/>
    <property type="match status" value="1"/>
</dbReference>
<dbReference type="Pfam" id="PF04101">
    <property type="entry name" value="Glyco_tran_28_C"/>
    <property type="match status" value="1"/>
</dbReference>
<evidence type="ECO:0000256" key="4">
    <source>
        <dbReference type="ARBA" id="ARBA00017468"/>
    </source>
</evidence>
<keyword evidence="6" id="KW-0808">Transferase</keyword>
<evidence type="ECO:0000313" key="11">
    <source>
        <dbReference type="WBParaSite" id="TTAC_0000907301-mRNA-1"/>
    </source>
</evidence>
<dbReference type="GO" id="GO:0004577">
    <property type="term" value="F:N-acetylglucosaminyldiphosphodolichol N-acetylglucosaminyltransferase activity"/>
    <property type="evidence" value="ECO:0007669"/>
    <property type="project" value="UniProtKB-EC"/>
</dbReference>
<evidence type="ECO:0000256" key="7">
    <source>
        <dbReference type="ARBA" id="ARBA00022824"/>
    </source>
</evidence>
<keyword evidence="5" id="KW-0328">Glycosyltransferase</keyword>
<dbReference type="EC" id="2.4.1.141" evidence="3"/>
<feature type="domain" description="Glycosyl transferase family 28 C-terminal" evidence="8">
    <location>
        <begin position="3"/>
        <end position="113"/>
    </location>
</feature>